<organism evidence="7 8">
    <name type="scientific">Tistrella bauzanensis</name>
    <dbReference type="NCBI Taxonomy" id="657419"/>
    <lineage>
        <taxon>Bacteria</taxon>
        <taxon>Pseudomonadati</taxon>
        <taxon>Pseudomonadota</taxon>
        <taxon>Alphaproteobacteria</taxon>
        <taxon>Geminicoccales</taxon>
        <taxon>Geminicoccaceae</taxon>
        <taxon>Tistrella</taxon>
    </lineage>
</organism>
<dbReference type="InterPro" id="IPR050107">
    <property type="entry name" value="ABC_carbohydrate_import_ATPase"/>
</dbReference>
<evidence type="ECO:0000313" key="7">
    <source>
        <dbReference type="EMBL" id="GGB47844.1"/>
    </source>
</evidence>
<evidence type="ECO:0000259" key="6">
    <source>
        <dbReference type="PROSITE" id="PS50893"/>
    </source>
</evidence>
<feature type="domain" description="ABC transporter" evidence="6">
    <location>
        <begin position="271"/>
        <end position="515"/>
    </location>
</feature>
<accession>A0ABQ1INJ5</accession>
<protein>
    <submittedName>
        <fullName evidence="7">Sugar ABC transporter ATP-binding protein</fullName>
    </submittedName>
</protein>
<dbReference type="SUPFAM" id="SSF52540">
    <property type="entry name" value="P-loop containing nucleoside triphosphate hydrolases"/>
    <property type="match status" value="2"/>
</dbReference>
<dbReference type="PROSITE" id="PS50893">
    <property type="entry name" value="ABC_TRANSPORTER_2"/>
    <property type="match status" value="2"/>
</dbReference>
<evidence type="ECO:0000256" key="2">
    <source>
        <dbReference type="ARBA" id="ARBA00022597"/>
    </source>
</evidence>
<dbReference type="Proteomes" id="UP000603352">
    <property type="component" value="Unassembled WGS sequence"/>
</dbReference>
<evidence type="ECO:0000313" key="8">
    <source>
        <dbReference type="Proteomes" id="UP000603352"/>
    </source>
</evidence>
<keyword evidence="3" id="KW-0677">Repeat</keyword>
<dbReference type="GO" id="GO:0005524">
    <property type="term" value="F:ATP binding"/>
    <property type="evidence" value="ECO:0007669"/>
    <property type="project" value="UniProtKB-KW"/>
</dbReference>
<sequence>MTTSAEPAVVATSRAPEIVLRLSGVTKRFGALTANDAIDLDLRRGEILALLGENGAGKTTLMSILFGHYVADAGDIEVFGRPLPGGSPKAAIAAGLGMVHQHFTLAENLSVIDNVTIGTEPLWAWRRDRAKARRRLAELGARFGLTVDPDARVGALSVGERQKVEILKALYRDARILILDEPTAVLTPQESERLFVTLRAMVADGLSIIFISHKLPEVMTVSNRVAVLRAGRLIEQRDAAGLDRAMLAELMVGRKVTGPMRTPVAAGAPALILDRVSATGPGGKPRLHDVQLSVNAREIVGIAGVSGNGQSLLADLIAGMAHPEAGRITILGQPITRPDPARMVRMGVGRIPEDRHSEGLIGDMTVWENVIAERRNRPDFSRAGFLRRGPARAHAADLVRAYEVRCPSVDATVRQLSGGNMQKLILGRALALHPGLILANQPTRGLDIGAVAYVHERLLEARDGGAAILLISEDLDEILALSDRVAVIHDGHLTTPARREAVTVAGLGLLMAGAGDTASATEAAHAT</sequence>
<name>A0ABQ1INJ5_9PROT</name>
<dbReference type="PROSITE" id="PS00211">
    <property type="entry name" value="ABC_TRANSPORTER_1"/>
    <property type="match status" value="2"/>
</dbReference>
<dbReference type="InterPro" id="IPR003593">
    <property type="entry name" value="AAA+_ATPase"/>
</dbReference>
<keyword evidence="8" id="KW-1185">Reference proteome</keyword>
<keyword evidence="4" id="KW-0547">Nucleotide-binding</keyword>
<dbReference type="CDD" id="cd03215">
    <property type="entry name" value="ABC_Carb_Monos_II"/>
    <property type="match status" value="1"/>
</dbReference>
<dbReference type="InterPro" id="IPR017871">
    <property type="entry name" value="ABC_transporter-like_CS"/>
</dbReference>
<dbReference type="SMART" id="SM00382">
    <property type="entry name" value="AAA"/>
    <property type="match status" value="2"/>
</dbReference>
<reference evidence="8" key="1">
    <citation type="journal article" date="2019" name="Int. J. Syst. Evol. Microbiol.">
        <title>The Global Catalogue of Microorganisms (GCM) 10K type strain sequencing project: providing services to taxonomists for standard genome sequencing and annotation.</title>
        <authorList>
            <consortium name="The Broad Institute Genomics Platform"/>
            <consortium name="The Broad Institute Genome Sequencing Center for Infectious Disease"/>
            <person name="Wu L."/>
            <person name="Ma J."/>
        </authorList>
    </citation>
    <scope>NUCLEOTIDE SEQUENCE [LARGE SCALE GENOMIC DNA]</scope>
    <source>
        <strain evidence="8">CGMCC 1.10188</strain>
    </source>
</reference>
<comment type="caution">
    <text evidence="7">The sequence shown here is derived from an EMBL/GenBank/DDBJ whole genome shotgun (WGS) entry which is preliminary data.</text>
</comment>
<evidence type="ECO:0000256" key="4">
    <source>
        <dbReference type="ARBA" id="ARBA00022741"/>
    </source>
</evidence>
<dbReference type="EMBL" id="BMDZ01000038">
    <property type="protein sequence ID" value="GGB47844.1"/>
    <property type="molecule type" value="Genomic_DNA"/>
</dbReference>
<dbReference type="PANTHER" id="PTHR43790">
    <property type="entry name" value="CARBOHYDRATE TRANSPORT ATP-BINDING PROTEIN MG119-RELATED"/>
    <property type="match status" value="1"/>
</dbReference>
<dbReference type="PANTHER" id="PTHR43790:SF9">
    <property type="entry name" value="GALACTOFURANOSE TRANSPORTER ATP-BINDING PROTEIN YTFR"/>
    <property type="match status" value="1"/>
</dbReference>
<keyword evidence="5 7" id="KW-0067">ATP-binding</keyword>
<gene>
    <name evidence="7" type="ORF">GCM10011505_31190</name>
</gene>
<keyword evidence="2" id="KW-0762">Sugar transport</keyword>
<feature type="domain" description="ABC transporter" evidence="6">
    <location>
        <begin position="20"/>
        <end position="255"/>
    </location>
</feature>
<evidence type="ECO:0000256" key="5">
    <source>
        <dbReference type="ARBA" id="ARBA00022840"/>
    </source>
</evidence>
<dbReference type="CDD" id="cd03216">
    <property type="entry name" value="ABC_Carb_Monos_I"/>
    <property type="match status" value="1"/>
</dbReference>
<dbReference type="Pfam" id="PF00005">
    <property type="entry name" value="ABC_tran"/>
    <property type="match status" value="2"/>
</dbReference>
<keyword evidence="1" id="KW-0813">Transport</keyword>
<evidence type="ECO:0000256" key="1">
    <source>
        <dbReference type="ARBA" id="ARBA00022448"/>
    </source>
</evidence>
<dbReference type="InterPro" id="IPR003439">
    <property type="entry name" value="ABC_transporter-like_ATP-bd"/>
</dbReference>
<evidence type="ECO:0000256" key="3">
    <source>
        <dbReference type="ARBA" id="ARBA00022737"/>
    </source>
</evidence>
<dbReference type="RefSeq" id="WP_188579535.1">
    <property type="nucleotide sequence ID" value="NZ_BMDZ01000038.1"/>
</dbReference>
<proteinExistence type="predicted"/>
<dbReference type="InterPro" id="IPR027417">
    <property type="entry name" value="P-loop_NTPase"/>
</dbReference>
<dbReference type="Gene3D" id="3.40.50.300">
    <property type="entry name" value="P-loop containing nucleotide triphosphate hydrolases"/>
    <property type="match status" value="2"/>
</dbReference>